<dbReference type="GO" id="GO:0005524">
    <property type="term" value="F:ATP binding"/>
    <property type="evidence" value="ECO:0007669"/>
    <property type="project" value="UniProtKB-KW"/>
</dbReference>
<feature type="non-terminal residue" evidence="13">
    <location>
        <position position="913"/>
    </location>
</feature>
<dbReference type="PANTHER" id="PTHR36531">
    <property type="entry name" value="CRISPR-ASSOCIATED EXONUCLEASE CAS4"/>
    <property type="match status" value="1"/>
</dbReference>
<comment type="cofactor">
    <cofactor evidence="1">
        <name>[4Fe-4S] cluster</name>
        <dbReference type="ChEBI" id="CHEBI:49883"/>
    </cofactor>
</comment>
<proteinExistence type="inferred from homology"/>
<dbReference type="EMBL" id="QNGE01001288">
    <property type="protein sequence ID" value="KAA3677930.1"/>
    <property type="molecule type" value="Genomic_DNA"/>
</dbReference>
<evidence type="ECO:0000256" key="6">
    <source>
        <dbReference type="ARBA" id="ARBA00022801"/>
    </source>
</evidence>
<evidence type="ECO:0000256" key="4">
    <source>
        <dbReference type="ARBA" id="ARBA00022723"/>
    </source>
</evidence>
<evidence type="ECO:0000256" key="10">
    <source>
        <dbReference type="ARBA" id="ARBA00023014"/>
    </source>
</evidence>
<keyword evidence="6" id="KW-0378">Hydrolase</keyword>
<comment type="similarity">
    <text evidence="2">Belongs to the DNA2/NAM7 helicase family.</text>
</comment>
<evidence type="ECO:0000256" key="5">
    <source>
        <dbReference type="ARBA" id="ARBA00022741"/>
    </source>
</evidence>
<accession>A0A5J4NRY3</accession>
<comment type="caution">
    <text evidence="13">The sequence shown here is derived from an EMBL/GenBank/DDBJ whole genome shotgun (WGS) entry which is preliminary data.</text>
</comment>
<evidence type="ECO:0000256" key="7">
    <source>
        <dbReference type="ARBA" id="ARBA00022806"/>
    </source>
</evidence>
<dbReference type="Pfam" id="PF08696">
    <property type="entry name" value="Dna2"/>
    <property type="match status" value="1"/>
</dbReference>
<keyword evidence="8" id="KW-0067">ATP-binding</keyword>
<dbReference type="Gene3D" id="3.90.320.10">
    <property type="match status" value="1"/>
</dbReference>
<keyword evidence="7 13" id="KW-0347">Helicase</keyword>
<dbReference type="AlphaFoldDB" id="A0A5J4NRY3"/>
<dbReference type="GO" id="GO:0004518">
    <property type="term" value="F:nuclease activity"/>
    <property type="evidence" value="ECO:0007669"/>
    <property type="project" value="UniProtKB-KW"/>
</dbReference>
<feature type="region of interest" description="Disordered" evidence="11">
    <location>
        <begin position="452"/>
        <end position="471"/>
    </location>
</feature>
<feature type="compositionally biased region" description="Basic residues" evidence="11">
    <location>
        <begin position="84"/>
        <end position="94"/>
    </location>
</feature>
<dbReference type="GO" id="GO:0051536">
    <property type="term" value="F:iron-sulfur cluster binding"/>
    <property type="evidence" value="ECO:0007669"/>
    <property type="project" value="UniProtKB-KW"/>
</dbReference>
<dbReference type="Proteomes" id="UP000324629">
    <property type="component" value="Unassembled WGS sequence"/>
</dbReference>
<evidence type="ECO:0000256" key="2">
    <source>
        <dbReference type="ARBA" id="ARBA00007913"/>
    </source>
</evidence>
<keyword evidence="4" id="KW-0479">Metal-binding</keyword>
<dbReference type="InterPro" id="IPR011604">
    <property type="entry name" value="PDDEXK-like_dom_sf"/>
</dbReference>
<evidence type="ECO:0000256" key="8">
    <source>
        <dbReference type="ARBA" id="ARBA00022840"/>
    </source>
</evidence>
<keyword evidence="14" id="KW-1185">Reference proteome</keyword>
<evidence type="ECO:0000259" key="12">
    <source>
        <dbReference type="Pfam" id="PF08696"/>
    </source>
</evidence>
<dbReference type="GO" id="GO:0016787">
    <property type="term" value="F:hydrolase activity"/>
    <property type="evidence" value="ECO:0007669"/>
    <property type="project" value="UniProtKB-KW"/>
</dbReference>
<keyword evidence="9" id="KW-0408">Iron</keyword>
<evidence type="ECO:0000256" key="11">
    <source>
        <dbReference type="SAM" id="MobiDB-lite"/>
    </source>
</evidence>
<evidence type="ECO:0000313" key="14">
    <source>
        <dbReference type="Proteomes" id="UP000324629"/>
    </source>
</evidence>
<keyword evidence="3" id="KW-0540">Nuclease</keyword>
<dbReference type="PANTHER" id="PTHR36531:SF6">
    <property type="entry name" value="DNA REPLICATION ATP-DEPENDENT HELICASE_NUCLEASE DNA2"/>
    <property type="match status" value="1"/>
</dbReference>
<feature type="compositionally biased region" description="Basic and acidic residues" evidence="11">
    <location>
        <begin position="457"/>
        <end position="471"/>
    </location>
</feature>
<feature type="domain" description="DNA replication factor Dna2 N-terminal" evidence="12">
    <location>
        <begin position="373"/>
        <end position="563"/>
    </location>
</feature>
<dbReference type="InterPro" id="IPR014808">
    <property type="entry name" value="DNA_replication_fac_Dna2_N"/>
</dbReference>
<evidence type="ECO:0000256" key="1">
    <source>
        <dbReference type="ARBA" id="ARBA00001966"/>
    </source>
</evidence>
<dbReference type="GO" id="GO:0004386">
    <property type="term" value="F:helicase activity"/>
    <property type="evidence" value="ECO:0007669"/>
    <property type="project" value="UniProtKB-KW"/>
</dbReference>
<evidence type="ECO:0000313" key="13">
    <source>
        <dbReference type="EMBL" id="KAA3677930.1"/>
    </source>
</evidence>
<dbReference type="InterPro" id="IPR051827">
    <property type="entry name" value="Cas4_exonuclease"/>
</dbReference>
<feature type="compositionally biased region" description="Basic and acidic residues" evidence="11">
    <location>
        <begin position="47"/>
        <end position="56"/>
    </location>
</feature>
<keyword evidence="5" id="KW-0547">Nucleotide-binding</keyword>
<sequence>MKRQTNLLGFLHSLPVSTTSLSFFTHILDRTSPQSDSDASFIIPDTPDQKIRKPTEHLPSPDSLTARPALMPVQFNRDPQTSAPRRRAAQRRRSSLTVRRQAELVEKYSAKLSSEVSLDGKTPALQMDNQVRTAVKIRRGNYDSLNYAPIDQLPPKTNENTQRVFNPRTELLVAKAITLSNQAKRQHCGSVTQDKLQHTRESSALYATASLNLRTTDFDNLVDRSLPTKTHTDQQNTDVMRLNTQENEALTEVLGVLDAAADELPSADIKQHALKARATQMCCVPSTSSSTVEVELGYSDDRIEQFDLSDWSEPTHESPRSTKLVTKLLNGTPIPVQSFYRGVITAVERSQECLLASLKLTGNSSIDCEPLSLELLDSWASTDLLVGDTVHIVFGTSGSTVRGRHVVLNDGDSASSAFPGCLIQHPDTLIAGTKLVSNFYCERRSVLEQFWPGGEDDPGHTQDADAADHRDQRNPGRVMLIGCIVHELFQKLILDKTPSVASGRNLLDSILQKPDIISQLYVTCLERYACGITVSEIRPQLVKFVGKILDWIGKYCHWSNPQSRKFGIKGKIDLSVVCRLPETPPHLSSTLDTLSLVPLELKTGRPTYSLEHKGQVLLYILMLVDRYGSSYTTSGVPQLIQTANVGWLVYLQNEMKDPPKALNDPGLVLPHLASFRGLLQTRNRMASQLLRLVNSAAQTNESELNRWSPRLPPPVGQLRTCQMCPVQLACSLFSSSHGQPCSRIPSTGHGGYETVANLLLTRRAHLSPSHIRFFTHWSHLLLLEYIDSERLEDVVARIACPDTTRSTDSKVNPRWHAGTVRQLKVVHTLTTTSDIYGPWRTILIPAVNVKTEYSVDTGPGPGELVIVSSDDGRHVGFTLGTILSLTRADWYKLDVATQRLLSPTNATFEERTQ</sequence>
<gene>
    <name evidence="13" type="ORF">DEA37_0003339</name>
</gene>
<protein>
    <submittedName>
        <fullName evidence="13">DNA replication ATP-dependent helicase Dna2</fullName>
    </submittedName>
</protein>
<reference evidence="13 14" key="1">
    <citation type="journal article" date="2019" name="Gigascience">
        <title>Whole-genome sequence of the oriental lung fluke Paragonimus westermani.</title>
        <authorList>
            <person name="Oey H."/>
            <person name="Zakrzewski M."/>
            <person name="Narain K."/>
            <person name="Devi K.R."/>
            <person name="Agatsuma T."/>
            <person name="Nawaratna S."/>
            <person name="Gobert G.N."/>
            <person name="Jones M.K."/>
            <person name="Ragan M.A."/>
            <person name="McManus D.P."/>
            <person name="Krause L."/>
        </authorList>
    </citation>
    <scope>NUCLEOTIDE SEQUENCE [LARGE SCALE GENOMIC DNA]</scope>
    <source>
        <strain evidence="13 14">IND2009</strain>
    </source>
</reference>
<evidence type="ECO:0000256" key="3">
    <source>
        <dbReference type="ARBA" id="ARBA00022722"/>
    </source>
</evidence>
<dbReference type="GO" id="GO:0046872">
    <property type="term" value="F:metal ion binding"/>
    <property type="evidence" value="ECO:0007669"/>
    <property type="project" value="UniProtKB-KW"/>
</dbReference>
<feature type="region of interest" description="Disordered" evidence="11">
    <location>
        <begin position="31"/>
        <end position="98"/>
    </location>
</feature>
<evidence type="ECO:0000256" key="9">
    <source>
        <dbReference type="ARBA" id="ARBA00023004"/>
    </source>
</evidence>
<organism evidence="13 14">
    <name type="scientific">Paragonimus westermani</name>
    <dbReference type="NCBI Taxonomy" id="34504"/>
    <lineage>
        <taxon>Eukaryota</taxon>
        <taxon>Metazoa</taxon>
        <taxon>Spiralia</taxon>
        <taxon>Lophotrochozoa</taxon>
        <taxon>Platyhelminthes</taxon>
        <taxon>Trematoda</taxon>
        <taxon>Digenea</taxon>
        <taxon>Plagiorchiida</taxon>
        <taxon>Troglotremata</taxon>
        <taxon>Troglotrematidae</taxon>
        <taxon>Paragonimus</taxon>
    </lineage>
</organism>
<keyword evidence="10" id="KW-0411">Iron-sulfur</keyword>
<name>A0A5J4NRY3_9TREM</name>